<dbReference type="SUPFAM" id="SSF103481">
    <property type="entry name" value="Multidrug resistance efflux transporter EmrE"/>
    <property type="match status" value="2"/>
</dbReference>
<comment type="similarity">
    <text evidence="1">Belongs to the EamA transporter family.</text>
</comment>
<reference evidence="4 5" key="1">
    <citation type="submission" date="2021-08" db="EMBL/GenBank/DDBJ databases">
        <title>Nocardioides bacterium WL0053 sp. nov., isolated from the sediment.</title>
        <authorList>
            <person name="Wang L."/>
            <person name="Zhang D."/>
            <person name="Zhang A."/>
        </authorList>
    </citation>
    <scope>NUCLEOTIDE SEQUENCE [LARGE SCALE GENOMIC DNA]</scope>
    <source>
        <strain evidence="4 5">WL0053</strain>
    </source>
</reference>
<feature type="transmembrane region" description="Helical" evidence="2">
    <location>
        <begin position="238"/>
        <end position="260"/>
    </location>
</feature>
<evidence type="ECO:0000256" key="2">
    <source>
        <dbReference type="SAM" id="Phobius"/>
    </source>
</evidence>
<keyword evidence="2" id="KW-0472">Membrane</keyword>
<accession>A0ABS7RGH9</accession>
<feature type="transmembrane region" description="Helical" evidence="2">
    <location>
        <begin position="32"/>
        <end position="53"/>
    </location>
</feature>
<dbReference type="Gene3D" id="1.10.3730.20">
    <property type="match status" value="1"/>
</dbReference>
<dbReference type="InterPro" id="IPR037185">
    <property type="entry name" value="EmrE-like"/>
</dbReference>
<sequence>MSVLLALFSALAYGLSDFVGGLVSRRTAAWPVAVVAQLSSTLCTALIALFVAGSPTGQDFLWALLAGVASGTGTGFLYRGLAAGRMSVVAPVSGVGAALVPVLAGTLGGERLSLVVWIGIAAALPGIWLVSSTAEELPESGDVHPARASLAEGLLDGVLAGLGFGVLFAALGQIPDGAGLWPLTLTQAVSVPTVVVLATLLGASWVPRPRATWWAAVAGPLGATATGAFLLASQSGYLTIAGVLSSLYPATTVLLAALVLKEHIHRAQGVGLGLCALAVGLVAGG</sequence>
<gene>
    <name evidence="4" type="ORF">K1X13_02150</name>
</gene>
<dbReference type="InterPro" id="IPR000620">
    <property type="entry name" value="EamA_dom"/>
</dbReference>
<proteinExistence type="inferred from homology"/>
<feature type="transmembrane region" description="Helical" evidence="2">
    <location>
        <begin position="154"/>
        <end position="171"/>
    </location>
</feature>
<feature type="transmembrane region" description="Helical" evidence="2">
    <location>
        <begin position="60"/>
        <end position="82"/>
    </location>
</feature>
<evidence type="ECO:0000259" key="3">
    <source>
        <dbReference type="Pfam" id="PF00892"/>
    </source>
</evidence>
<comment type="caution">
    <text evidence="4">The sequence shown here is derived from an EMBL/GenBank/DDBJ whole genome shotgun (WGS) entry which is preliminary data.</text>
</comment>
<keyword evidence="2" id="KW-1133">Transmembrane helix</keyword>
<feature type="domain" description="EamA" evidence="3">
    <location>
        <begin position="155"/>
        <end position="282"/>
    </location>
</feature>
<name>A0ABS7RGH9_9ACTN</name>
<organism evidence="4 5">
    <name type="scientific">Nocardioides jiangsuensis</name>
    <dbReference type="NCBI Taxonomy" id="2866161"/>
    <lineage>
        <taxon>Bacteria</taxon>
        <taxon>Bacillati</taxon>
        <taxon>Actinomycetota</taxon>
        <taxon>Actinomycetes</taxon>
        <taxon>Propionibacteriales</taxon>
        <taxon>Nocardioidaceae</taxon>
        <taxon>Nocardioides</taxon>
    </lineage>
</organism>
<dbReference type="RefSeq" id="WP_221023395.1">
    <property type="nucleotide sequence ID" value="NZ_JAIEZQ010000001.1"/>
</dbReference>
<protein>
    <submittedName>
        <fullName evidence="4">DMT family transporter</fullName>
    </submittedName>
</protein>
<feature type="transmembrane region" description="Helical" evidence="2">
    <location>
        <begin position="266"/>
        <end position="284"/>
    </location>
</feature>
<dbReference type="Proteomes" id="UP000754710">
    <property type="component" value="Unassembled WGS sequence"/>
</dbReference>
<dbReference type="Pfam" id="PF00892">
    <property type="entry name" value="EamA"/>
    <property type="match status" value="2"/>
</dbReference>
<feature type="domain" description="EamA" evidence="3">
    <location>
        <begin position="2"/>
        <end position="131"/>
    </location>
</feature>
<evidence type="ECO:0000256" key="1">
    <source>
        <dbReference type="ARBA" id="ARBA00007362"/>
    </source>
</evidence>
<feature type="transmembrane region" description="Helical" evidence="2">
    <location>
        <begin position="88"/>
        <end position="107"/>
    </location>
</feature>
<feature type="transmembrane region" description="Helical" evidence="2">
    <location>
        <begin position="114"/>
        <end position="134"/>
    </location>
</feature>
<evidence type="ECO:0000313" key="4">
    <source>
        <dbReference type="EMBL" id="MBY9073614.1"/>
    </source>
</evidence>
<dbReference type="EMBL" id="JAIEZQ010000001">
    <property type="protein sequence ID" value="MBY9073614.1"/>
    <property type="molecule type" value="Genomic_DNA"/>
</dbReference>
<feature type="transmembrane region" description="Helical" evidence="2">
    <location>
        <begin position="211"/>
        <end position="231"/>
    </location>
</feature>
<evidence type="ECO:0000313" key="5">
    <source>
        <dbReference type="Proteomes" id="UP000754710"/>
    </source>
</evidence>
<feature type="transmembrane region" description="Helical" evidence="2">
    <location>
        <begin position="183"/>
        <end position="205"/>
    </location>
</feature>
<keyword evidence="5" id="KW-1185">Reference proteome</keyword>
<keyword evidence="2" id="KW-0812">Transmembrane</keyword>